<protein>
    <submittedName>
        <fullName evidence="2">Uncharacterized protein</fullName>
    </submittedName>
</protein>
<evidence type="ECO:0000313" key="3">
    <source>
        <dbReference type="Proteomes" id="UP000019489"/>
    </source>
</evidence>
<evidence type="ECO:0000313" key="2">
    <source>
        <dbReference type="EMBL" id="EWT00246.1"/>
    </source>
</evidence>
<keyword evidence="3" id="KW-1185">Reference proteome</keyword>
<accession>W9G2A2</accession>
<comment type="caution">
    <text evidence="2">The sequence shown here is derived from an EMBL/GenBank/DDBJ whole genome shotgun (WGS) entry which is preliminary data.</text>
</comment>
<dbReference type="OrthoDB" id="8111537at2"/>
<dbReference type="AlphaFoldDB" id="W9G2A2"/>
<reference evidence="2 3" key="1">
    <citation type="submission" date="2013-08" db="EMBL/GenBank/DDBJ databases">
        <title>Intrasporangium oryzae NRRL B-24470.</title>
        <authorList>
            <person name="Liu H."/>
            <person name="Wang G."/>
        </authorList>
    </citation>
    <scope>NUCLEOTIDE SEQUENCE [LARGE SCALE GENOMIC DNA]</scope>
    <source>
        <strain evidence="2 3">NRRL B-24470</strain>
    </source>
</reference>
<dbReference type="Proteomes" id="UP000019489">
    <property type="component" value="Unassembled WGS sequence"/>
</dbReference>
<evidence type="ECO:0000256" key="1">
    <source>
        <dbReference type="SAM" id="MobiDB-lite"/>
    </source>
</evidence>
<organism evidence="2 3">
    <name type="scientific">Intrasporangium oryzae NRRL B-24470</name>
    <dbReference type="NCBI Taxonomy" id="1386089"/>
    <lineage>
        <taxon>Bacteria</taxon>
        <taxon>Bacillati</taxon>
        <taxon>Actinomycetota</taxon>
        <taxon>Actinomycetes</taxon>
        <taxon>Micrococcales</taxon>
        <taxon>Intrasporangiaceae</taxon>
        <taxon>Intrasporangium</taxon>
    </lineage>
</organism>
<feature type="region of interest" description="Disordered" evidence="1">
    <location>
        <begin position="84"/>
        <end position="106"/>
    </location>
</feature>
<proteinExistence type="predicted"/>
<sequence length="106" mass="11782">MTRVERGGIVASFLENSSRRSAGSTVVLDAPMLSLSERVTYGARDELPGGRAVPASVIWTAEQIARLRYGVDWGAVDYLDDTSRLHRAGPRHPRRRRPRRARAPLS</sequence>
<feature type="compositionally biased region" description="Basic residues" evidence="1">
    <location>
        <begin position="85"/>
        <end position="106"/>
    </location>
</feature>
<dbReference type="RefSeq" id="WP_034808830.1">
    <property type="nucleotide sequence ID" value="NZ_AWSA01000050.1"/>
</dbReference>
<gene>
    <name evidence="2" type="ORF">N865_16675</name>
</gene>
<dbReference type="STRING" id="1386089.N865_16675"/>
<dbReference type="EMBL" id="AWSA01000050">
    <property type="protein sequence ID" value="EWT00246.1"/>
    <property type="molecule type" value="Genomic_DNA"/>
</dbReference>
<name>W9G2A2_9MICO</name>